<dbReference type="EMBL" id="JAIFTL010000359">
    <property type="protein sequence ID" value="KAG9319892.1"/>
    <property type="molecule type" value="Genomic_DNA"/>
</dbReference>
<gene>
    <name evidence="8" type="ORF">KVV02_003256</name>
</gene>
<feature type="domain" description="FAD-binding" evidence="7">
    <location>
        <begin position="235"/>
        <end position="318"/>
    </location>
</feature>
<dbReference type="InterPro" id="IPR036188">
    <property type="entry name" value="FAD/NAD-bd_sf"/>
</dbReference>
<evidence type="ECO:0000313" key="9">
    <source>
        <dbReference type="Proteomes" id="UP000717515"/>
    </source>
</evidence>
<keyword evidence="6" id="KW-1133">Transmembrane helix</keyword>
<dbReference type="Proteomes" id="UP000717515">
    <property type="component" value="Unassembled WGS sequence"/>
</dbReference>
<dbReference type="GO" id="GO:0004497">
    <property type="term" value="F:monooxygenase activity"/>
    <property type="evidence" value="ECO:0007669"/>
    <property type="project" value="UniProtKB-KW"/>
</dbReference>
<keyword evidence="5" id="KW-0503">Monooxygenase</keyword>
<evidence type="ECO:0000256" key="2">
    <source>
        <dbReference type="ARBA" id="ARBA00022630"/>
    </source>
</evidence>
<dbReference type="GO" id="GO:0071949">
    <property type="term" value="F:FAD binding"/>
    <property type="evidence" value="ECO:0007669"/>
    <property type="project" value="InterPro"/>
</dbReference>
<dbReference type="PRINTS" id="PR00420">
    <property type="entry name" value="RNGMNOXGNASE"/>
</dbReference>
<evidence type="ECO:0000256" key="3">
    <source>
        <dbReference type="ARBA" id="ARBA00022827"/>
    </source>
</evidence>
<sequence length="322" mass="36491">MSVHQHIHPEGVNIIIVGAGICALMTAIQLERAGMDYVVFEKVKEMLEDIQKVSLPCQKIDYVREDLSKVGTMDAGNNKERYGYNGILITRPAFYDILLSRVPAHKINWGKRILGMEQNQYGVMIRVADNSTHHADILIGAEEEFPVLKDRTGDFHVIIGKERSIQVYLFTFAESRIGWQICGKMECPEDHDEQNFRFSDWVGPVAADDLCDQVRHYQCPFGGTLGDLMDRTPKERLSKVMLEDKYFHTWWHLRTVLMGDACHNHLPFGGQGANQAILDSVHLVNQLYAIPSGSLEDIAKSFKAYHANRSPNARGVFKSTGW</sequence>
<dbReference type="AlphaFoldDB" id="A0A9P7ZWW9"/>
<protein>
    <recommendedName>
        <fullName evidence="7">FAD-binding domain-containing protein</fullName>
    </recommendedName>
</protein>
<reference evidence="8" key="1">
    <citation type="submission" date="2021-07" db="EMBL/GenBank/DDBJ databases">
        <title>Draft genome of Mortierella alpina, strain LL118, isolated from an aspen leaf litter sample.</title>
        <authorList>
            <person name="Yang S."/>
            <person name="Vinatzer B.A."/>
        </authorList>
    </citation>
    <scope>NUCLEOTIDE SEQUENCE</scope>
    <source>
        <strain evidence="8">LL118</strain>
    </source>
</reference>
<evidence type="ECO:0000256" key="6">
    <source>
        <dbReference type="SAM" id="Phobius"/>
    </source>
</evidence>
<evidence type="ECO:0000256" key="4">
    <source>
        <dbReference type="ARBA" id="ARBA00023002"/>
    </source>
</evidence>
<keyword evidence="2" id="KW-0285">Flavoprotein</keyword>
<evidence type="ECO:0000256" key="1">
    <source>
        <dbReference type="ARBA" id="ARBA00007992"/>
    </source>
</evidence>
<keyword evidence="6" id="KW-0472">Membrane</keyword>
<evidence type="ECO:0000259" key="7">
    <source>
        <dbReference type="Pfam" id="PF01494"/>
    </source>
</evidence>
<dbReference type="SUPFAM" id="SSF51905">
    <property type="entry name" value="FAD/NAD(P)-binding domain"/>
    <property type="match status" value="1"/>
</dbReference>
<dbReference type="Pfam" id="PF01494">
    <property type="entry name" value="FAD_binding_3"/>
    <property type="match status" value="1"/>
</dbReference>
<keyword evidence="4" id="KW-0560">Oxidoreductase</keyword>
<dbReference type="PANTHER" id="PTHR13789">
    <property type="entry name" value="MONOOXYGENASE"/>
    <property type="match status" value="1"/>
</dbReference>
<comment type="similarity">
    <text evidence="1">Belongs to the paxM FAD-dependent monooxygenase family.</text>
</comment>
<dbReference type="PANTHER" id="PTHR13789:SF309">
    <property type="entry name" value="PUTATIVE (AFU_ORTHOLOGUE AFUA_6G14510)-RELATED"/>
    <property type="match status" value="1"/>
</dbReference>
<organism evidence="8 9">
    <name type="scientific">Mortierella alpina</name>
    <name type="common">Oleaginous fungus</name>
    <name type="synonym">Mortierella renispora</name>
    <dbReference type="NCBI Taxonomy" id="64518"/>
    <lineage>
        <taxon>Eukaryota</taxon>
        <taxon>Fungi</taxon>
        <taxon>Fungi incertae sedis</taxon>
        <taxon>Mucoromycota</taxon>
        <taxon>Mortierellomycotina</taxon>
        <taxon>Mortierellomycetes</taxon>
        <taxon>Mortierellales</taxon>
        <taxon>Mortierellaceae</taxon>
        <taxon>Mortierella</taxon>
    </lineage>
</organism>
<accession>A0A9P7ZWW9</accession>
<comment type="caution">
    <text evidence="8">The sequence shown here is derived from an EMBL/GenBank/DDBJ whole genome shotgun (WGS) entry which is preliminary data.</text>
</comment>
<feature type="transmembrane region" description="Helical" evidence="6">
    <location>
        <begin position="12"/>
        <end position="30"/>
    </location>
</feature>
<keyword evidence="3" id="KW-0274">FAD</keyword>
<proteinExistence type="inferred from homology"/>
<name>A0A9P7ZWW9_MORAP</name>
<evidence type="ECO:0000256" key="5">
    <source>
        <dbReference type="ARBA" id="ARBA00023033"/>
    </source>
</evidence>
<dbReference type="InterPro" id="IPR002938">
    <property type="entry name" value="FAD-bd"/>
</dbReference>
<evidence type="ECO:0000313" key="8">
    <source>
        <dbReference type="EMBL" id="KAG9319892.1"/>
    </source>
</evidence>
<keyword evidence="6" id="KW-0812">Transmembrane</keyword>
<dbReference type="Gene3D" id="3.50.50.60">
    <property type="entry name" value="FAD/NAD(P)-binding domain"/>
    <property type="match status" value="2"/>
</dbReference>
<dbReference type="InterPro" id="IPR050493">
    <property type="entry name" value="FAD-dep_Monooxygenase_BioMet"/>
</dbReference>